<keyword evidence="6" id="KW-1185">Reference proteome</keyword>
<evidence type="ECO:0000256" key="1">
    <source>
        <dbReference type="ARBA" id="ARBA00004123"/>
    </source>
</evidence>
<dbReference type="EMBL" id="JBBWWR010000016">
    <property type="protein sequence ID" value="KAK8947595.1"/>
    <property type="molecule type" value="Genomic_DNA"/>
</dbReference>
<feature type="domain" description="CCT" evidence="4">
    <location>
        <begin position="114"/>
        <end position="156"/>
    </location>
</feature>
<name>A0ABR2LQ95_9ASPA</name>
<comment type="caution">
    <text evidence="5">The sequence shown here is derived from an EMBL/GenBank/DDBJ whole genome shotgun (WGS) entry which is preliminary data.</text>
</comment>
<evidence type="ECO:0000313" key="5">
    <source>
        <dbReference type="EMBL" id="KAK8947595.1"/>
    </source>
</evidence>
<proteinExistence type="predicted"/>
<evidence type="ECO:0000256" key="3">
    <source>
        <dbReference type="PROSITE-ProRule" id="PRU00357"/>
    </source>
</evidence>
<organism evidence="5 6">
    <name type="scientific">Platanthera guangdongensis</name>
    <dbReference type="NCBI Taxonomy" id="2320717"/>
    <lineage>
        <taxon>Eukaryota</taxon>
        <taxon>Viridiplantae</taxon>
        <taxon>Streptophyta</taxon>
        <taxon>Embryophyta</taxon>
        <taxon>Tracheophyta</taxon>
        <taxon>Spermatophyta</taxon>
        <taxon>Magnoliopsida</taxon>
        <taxon>Liliopsida</taxon>
        <taxon>Asparagales</taxon>
        <taxon>Orchidaceae</taxon>
        <taxon>Orchidoideae</taxon>
        <taxon>Orchideae</taxon>
        <taxon>Orchidinae</taxon>
        <taxon>Platanthera</taxon>
    </lineage>
</organism>
<dbReference type="PANTHER" id="PTHR31319">
    <property type="entry name" value="ZINC FINGER PROTEIN CONSTANS-LIKE 4"/>
    <property type="match status" value="1"/>
</dbReference>
<dbReference type="PANTHER" id="PTHR31319:SF110">
    <property type="entry name" value="CCT MOTIF FAMILY PROTEIN"/>
    <property type="match status" value="1"/>
</dbReference>
<dbReference type="Proteomes" id="UP001412067">
    <property type="component" value="Unassembled WGS sequence"/>
</dbReference>
<evidence type="ECO:0000313" key="6">
    <source>
        <dbReference type="Proteomes" id="UP001412067"/>
    </source>
</evidence>
<dbReference type="Pfam" id="PF06203">
    <property type="entry name" value="CCT"/>
    <property type="match status" value="1"/>
</dbReference>
<reference evidence="5 6" key="1">
    <citation type="journal article" date="2022" name="Nat. Plants">
        <title>Genomes of leafy and leafless Platanthera orchids illuminate the evolution of mycoheterotrophy.</title>
        <authorList>
            <person name="Li M.H."/>
            <person name="Liu K.W."/>
            <person name="Li Z."/>
            <person name="Lu H.C."/>
            <person name="Ye Q.L."/>
            <person name="Zhang D."/>
            <person name="Wang J.Y."/>
            <person name="Li Y.F."/>
            <person name="Zhong Z.M."/>
            <person name="Liu X."/>
            <person name="Yu X."/>
            <person name="Liu D.K."/>
            <person name="Tu X.D."/>
            <person name="Liu B."/>
            <person name="Hao Y."/>
            <person name="Liao X.Y."/>
            <person name="Jiang Y.T."/>
            <person name="Sun W.H."/>
            <person name="Chen J."/>
            <person name="Chen Y.Q."/>
            <person name="Ai Y."/>
            <person name="Zhai J.W."/>
            <person name="Wu S.S."/>
            <person name="Zhou Z."/>
            <person name="Hsiao Y.Y."/>
            <person name="Wu W.L."/>
            <person name="Chen Y.Y."/>
            <person name="Lin Y.F."/>
            <person name="Hsu J.L."/>
            <person name="Li C.Y."/>
            <person name="Wang Z.W."/>
            <person name="Zhao X."/>
            <person name="Zhong W.Y."/>
            <person name="Ma X.K."/>
            <person name="Ma L."/>
            <person name="Huang J."/>
            <person name="Chen G.Z."/>
            <person name="Huang M.Z."/>
            <person name="Huang L."/>
            <person name="Peng D.H."/>
            <person name="Luo Y.B."/>
            <person name="Zou S.Q."/>
            <person name="Chen S.P."/>
            <person name="Lan S."/>
            <person name="Tsai W.C."/>
            <person name="Van de Peer Y."/>
            <person name="Liu Z.J."/>
        </authorList>
    </citation>
    <scope>NUCLEOTIDE SEQUENCE [LARGE SCALE GENOMIC DNA]</scope>
    <source>
        <strain evidence="5">Lor288</strain>
    </source>
</reference>
<protein>
    <submittedName>
        <fullName evidence="5">Zinc finger protein CONSTANS-LIKE 5</fullName>
    </submittedName>
</protein>
<keyword evidence="2 3" id="KW-0539">Nucleus</keyword>
<sequence length="210" mass="24643">MDGGHDEERNSMPFSRCGGAAEINVGRQVLFPAILWQCRRRRRRREMMLECYCYKCQMEYSYESLAQHGYGINDDLQVFGNNNIHMVGECSRQMNPPAPDGFTMKIGRLSAEERKEKINRYMKKKSERNFAKKIQYACRKTLADSRHRVRGRFAKNEEFSEAAVHNYDGEEEEGEVMMKEEELMFNSSGILSTDSEVNCFQYNYTLQSWM</sequence>
<dbReference type="InterPro" id="IPR045281">
    <property type="entry name" value="CONSTANS-like"/>
</dbReference>
<comment type="subcellular location">
    <subcellularLocation>
        <location evidence="1 3">Nucleus</location>
    </subcellularLocation>
</comment>
<evidence type="ECO:0000259" key="4">
    <source>
        <dbReference type="PROSITE" id="PS51017"/>
    </source>
</evidence>
<dbReference type="PROSITE" id="PS51017">
    <property type="entry name" value="CCT"/>
    <property type="match status" value="1"/>
</dbReference>
<accession>A0ABR2LQ95</accession>
<dbReference type="InterPro" id="IPR010402">
    <property type="entry name" value="CCT_domain"/>
</dbReference>
<evidence type="ECO:0000256" key="2">
    <source>
        <dbReference type="ARBA" id="ARBA00023242"/>
    </source>
</evidence>
<gene>
    <name evidence="5" type="primary">COL5</name>
    <name evidence="5" type="ORF">KSP40_PGU020244</name>
</gene>